<dbReference type="Pfam" id="PF07441">
    <property type="entry name" value="BofA"/>
    <property type="match status" value="1"/>
</dbReference>
<evidence type="ECO:0000256" key="1">
    <source>
        <dbReference type="SAM" id="Phobius"/>
    </source>
</evidence>
<reference evidence="2 3" key="1">
    <citation type="submission" date="2015-11" db="EMBL/GenBank/DDBJ databases">
        <title>Bacillus caseinolyticus sp nov.</title>
        <authorList>
            <person name="Dastager S.G."/>
            <person name="Mawlankar R."/>
        </authorList>
    </citation>
    <scope>NUCLEOTIDE SEQUENCE [LARGE SCALE GENOMIC DNA]</scope>
    <source>
        <strain evidence="2 3">SGD-V-76</strain>
    </source>
</reference>
<accession>A0A0V8JHV5</accession>
<dbReference type="GeneID" id="93684542"/>
<feature type="transmembrane region" description="Helical" evidence="1">
    <location>
        <begin position="37"/>
        <end position="56"/>
    </location>
</feature>
<keyword evidence="1" id="KW-0472">Membrane</keyword>
<evidence type="ECO:0000313" key="3">
    <source>
        <dbReference type="Proteomes" id="UP000053681"/>
    </source>
</evidence>
<evidence type="ECO:0000313" key="2">
    <source>
        <dbReference type="EMBL" id="KSU86445.1"/>
    </source>
</evidence>
<comment type="caution">
    <text evidence="2">The sequence shown here is derived from an EMBL/GenBank/DDBJ whole genome shotgun (WGS) entry which is preliminary data.</text>
</comment>
<protein>
    <submittedName>
        <fullName evidence="2">Transcriptional regulator</fullName>
    </submittedName>
</protein>
<sequence length="89" mass="9590">MLTQPLIVIPVLVGLIVLLLIKGGVENMFRIMGNLTIKLIIGVLLLFFINIFGAQFDIHIPINAPTAIISGVLGVPGIIGLFIINQFVL</sequence>
<dbReference type="AlphaFoldDB" id="A0A0V8JHV5"/>
<proteinExistence type="predicted"/>
<keyword evidence="3" id="KW-1185">Reference proteome</keyword>
<organism evidence="2 3">
    <name type="scientific">Priestia veravalensis</name>
    <dbReference type="NCBI Taxonomy" id="1414648"/>
    <lineage>
        <taxon>Bacteria</taxon>
        <taxon>Bacillati</taxon>
        <taxon>Bacillota</taxon>
        <taxon>Bacilli</taxon>
        <taxon>Bacillales</taxon>
        <taxon>Bacillaceae</taxon>
        <taxon>Priestia</taxon>
    </lineage>
</organism>
<feature type="transmembrane region" description="Helical" evidence="1">
    <location>
        <begin position="62"/>
        <end position="84"/>
    </location>
</feature>
<dbReference type="RefSeq" id="WP_025908036.1">
    <property type="nucleotide sequence ID" value="NZ_KQ758699.1"/>
</dbReference>
<dbReference type="EMBL" id="LNQP01000084">
    <property type="protein sequence ID" value="KSU86445.1"/>
    <property type="molecule type" value="Genomic_DNA"/>
</dbReference>
<feature type="transmembrane region" description="Helical" evidence="1">
    <location>
        <begin position="6"/>
        <end position="25"/>
    </location>
</feature>
<gene>
    <name evidence="2" type="ORF">AS180_18530</name>
</gene>
<name>A0A0V8JHV5_9BACI</name>
<keyword evidence="1" id="KW-1133">Transmembrane helix</keyword>
<dbReference type="Proteomes" id="UP000053681">
    <property type="component" value="Unassembled WGS sequence"/>
</dbReference>
<dbReference type="NCBIfam" id="TIGR02862">
    <property type="entry name" value="spore_BofA"/>
    <property type="match status" value="1"/>
</dbReference>
<keyword evidence="1" id="KW-0812">Transmembrane</keyword>
<dbReference type="InterPro" id="IPR010001">
    <property type="entry name" value="BofA"/>
</dbReference>